<evidence type="ECO:0000313" key="2">
    <source>
        <dbReference type="EMBL" id="KAK8993171.1"/>
    </source>
</evidence>
<evidence type="ECO:0000256" key="1">
    <source>
        <dbReference type="SAM" id="MobiDB-lite"/>
    </source>
</evidence>
<proteinExistence type="predicted"/>
<name>A0ABR2PXK3_9ROSI</name>
<dbReference type="EMBL" id="JBBPBN010000049">
    <property type="protein sequence ID" value="KAK8993171.1"/>
    <property type="molecule type" value="Genomic_DNA"/>
</dbReference>
<reference evidence="2 3" key="1">
    <citation type="journal article" date="2024" name="G3 (Bethesda)">
        <title>Genome assembly of Hibiscus sabdariffa L. provides insights into metabolisms of medicinal natural products.</title>
        <authorList>
            <person name="Kim T."/>
        </authorList>
    </citation>
    <scope>NUCLEOTIDE SEQUENCE [LARGE SCALE GENOMIC DNA]</scope>
    <source>
        <strain evidence="2">TK-2024</strain>
        <tissue evidence="2">Old leaves</tissue>
    </source>
</reference>
<accession>A0ABR2PXK3</accession>
<feature type="region of interest" description="Disordered" evidence="1">
    <location>
        <begin position="1"/>
        <end position="40"/>
    </location>
</feature>
<protein>
    <submittedName>
        <fullName evidence="2">Uncharacterized protein</fullName>
    </submittedName>
</protein>
<dbReference type="Proteomes" id="UP001396334">
    <property type="component" value="Unassembled WGS sequence"/>
</dbReference>
<sequence>MSDVKPDSSSRQGVLGLGTGNFESENVKNPPSHIEGKTISDFKINDVKSDSSRGQGLAVPMYERTCLGSMGKIVRFLEKMAITRVEVSLCMNTLRKMQCR</sequence>
<comment type="caution">
    <text evidence="2">The sequence shown here is derived from an EMBL/GenBank/DDBJ whole genome shotgun (WGS) entry which is preliminary data.</text>
</comment>
<keyword evidence="3" id="KW-1185">Reference proteome</keyword>
<evidence type="ECO:0000313" key="3">
    <source>
        <dbReference type="Proteomes" id="UP001396334"/>
    </source>
</evidence>
<gene>
    <name evidence="2" type="ORF">V6N11_033275</name>
</gene>
<organism evidence="2 3">
    <name type="scientific">Hibiscus sabdariffa</name>
    <name type="common">roselle</name>
    <dbReference type="NCBI Taxonomy" id="183260"/>
    <lineage>
        <taxon>Eukaryota</taxon>
        <taxon>Viridiplantae</taxon>
        <taxon>Streptophyta</taxon>
        <taxon>Embryophyta</taxon>
        <taxon>Tracheophyta</taxon>
        <taxon>Spermatophyta</taxon>
        <taxon>Magnoliopsida</taxon>
        <taxon>eudicotyledons</taxon>
        <taxon>Gunneridae</taxon>
        <taxon>Pentapetalae</taxon>
        <taxon>rosids</taxon>
        <taxon>malvids</taxon>
        <taxon>Malvales</taxon>
        <taxon>Malvaceae</taxon>
        <taxon>Malvoideae</taxon>
        <taxon>Hibiscus</taxon>
    </lineage>
</organism>